<evidence type="ECO:0000313" key="5">
    <source>
        <dbReference type="EMBL" id="CAG8471112.1"/>
    </source>
</evidence>
<feature type="region of interest" description="Disordered" evidence="4">
    <location>
        <begin position="68"/>
        <end position="108"/>
    </location>
</feature>
<proteinExistence type="inferred from homology"/>
<dbReference type="GO" id="GO:0005634">
    <property type="term" value="C:nucleus"/>
    <property type="evidence" value="ECO:0007669"/>
    <property type="project" value="InterPro"/>
</dbReference>
<dbReference type="GO" id="GO:1901031">
    <property type="term" value="P:regulation of response to reactive oxygen species"/>
    <property type="evidence" value="ECO:0007669"/>
    <property type="project" value="InterPro"/>
</dbReference>
<evidence type="ECO:0000256" key="1">
    <source>
        <dbReference type="ARBA" id="ARBA00004496"/>
    </source>
</evidence>
<comment type="similarity">
    <text evidence="2">Belongs to the sestrin family.</text>
</comment>
<comment type="caution">
    <text evidence="5">The sequence shown here is derived from an EMBL/GenBank/DDBJ whole genome shotgun (WGS) entry which is preliminary data.</text>
</comment>
<dbReference type="InterPro" id="IPR029032">
    <property type="entry name" value="AhpD-like"/>
</dbReference>
<keyword evidence="3" id="KW-0963">Cytoplasm</keyword>
<dbReference type="SUPFAM" id="SSF69118">
    <property type="entry name" value="AhpD-like"/>
    <property type="match status" value="1"/>
</dbReference>
<dbReference type="GO" id="GO:0016684">
    <property type="term" value="F:oxidoreductase activity, acting on peroxide as acceptor"/>
    <property type="evidence" value="ECO:0007669"/>
    <property type="project" value="TreeGrafter"/>
</dbReference>
<dbReference type="PANTHER" id="PTHR12474">
    <property type="entry name" value="P53 REGULATED PA26 NUCLEAR PROTEIN SESTRIN"/>
    <property type="match status" value="1"/>
</dbReference>
<organism evidence="5 6">
    <name type="scientific">Dentiscutata erythropus</name>
    <dbReference type="NCBI Taxonomy" id="1348616"/>
    <lineage>
        <taxon>Eukaryota</taxon>
        <taxon>Fungi</taxon>
        <taxon>Fungi incertae sedis</taxon>
        <taxon>Mucoromycota</taxon>
        <taxon>Glomeromycotina</taxon>
        <taxon>Glomeromycetes</taxon>
        <taxon>Diversisporales</taxon>
        <taxon>Gigasporaceae</taxon>
        <taxon>Dentiscutata</taxon>
    </lineage>
</organism>
<dbReference type="GO" id="GO:1904262">
    <property type="term" value="P:negative regulation of TORC1 signaling"/>
    <property type="evidence" value="ECO:0007669"/>
    <property type="project" value="TreeGrafter"/>
</dbReference>
<dbReference type="GO" id="GO:1990253">
    <property type="term" value="P:cellular response to leucine starvation"/>
    <property type="evidence" value="ECO:0007669"/>
    <property type="project" value="TreeGrafter"/>
</dbReference>
<feature type="region of interest" description="Disordered" evidence="4">
    <location>
        <begin position="511"/>
        <end position="609"/>
    </location>
</feature>
<protein>
    <submittedName>
        <fullName evidence="5">13641_t:CDS:1</fullName>
    </submittedName>
</protein>
<keyword evidence="6" id="KW-1185">Reference proteome</keyword>
<dbReference type="GO" id="GO:0016239">
    <property type="term" value="P:positive regulation of macroautophagy"/>
    <property type="evidence" value="ECO:0007669"/>
    <property type="project" value="TreeGrafter"/>
</dbReference>
<dbReference type="OrthoDB" id="337464at2759"/>
<accession>A0A9N8W3U1</accession>
<dbReference type="GO" id="GO:0005737">
    <property type="term" value="C:cytoplasm"/>
    <property type="evidence" value="ECO:0007669"/>
    <property type="project" value="UniProtKB-SubCell"/>
</dbReference>
<dbReference type="PANTHER" id="PTHR12474:SF0">
    <property type="entry name" value="SESTRIN HOMOLOG"/>
    <property type="match status" value="1"/>
</dbReference>
<dbReference type="GO" id="GO:0070728">
    <property type="term" value="F:L-leucine binding"/>
    <property type="evidence" value="ECO:0007669"/>
    <property type="project" value="TreeGrafter"/>
</dbReference>
<dbReference type="GO" id="GO:0071233">
    <property type="term" value="P:cellular response to L-leucine"/>
    <property type="evidence" value="ECO:0007669"/>
    <property type="project" value="TreeGrafter"/>
</dbReference>
<feature type="compositionally biased region" description="Polar residues" evidence="4">
    <location>
        <begin position="528"/>
        <end position="549"/>
    </location>
</feature>
<evidence type="ECO:0000256" key="3">
    <source>
        <dbReference type="ARBA" id="ARBA00022490"/>
    </source>
</evidence>
<dbReference type="Pfam" id="PF04636">
    <property type="entry name" value="PA26"/>
    <property type="match status" value="2"/>
</dbReference>
<gene>
    <name evidence="5" type="ORF">DERYTH_LOCUS1462</name>
</gene>
<feature type="compositionally biased region" description="Polar residues" evidence="4">
    <location>
        <begin position="594"/>
        <end position="604"/>
    </location>
</feature>
<sequence>MSIYAPDHISTSPSDDDDQKIIMDLTVSRFQTVLFRPLLSDNQNDRTKQLDKIIDVVKNWAKDCYSSDFSSESQEPSPPCATSKRSSVSDGSITVNHPASLTSSPIFTDDTPSGSVSSYAVSPSAGGNVTSIINLATALSGDLTSSDTLLSDDIFISKDSPNNSSALRTDSIPRRCSIDQDNYDGNTEKALKHHIYTILRMSIDCPFDDVRRTFRKFLLDLWAMGVQVPAPIYPYPSYFIPAEEILTLKWSNEQYSPFSTTPSTPLQPPSDDRISSSNISSTSSPNTFVGRQPDEPVRRLILETFASVGRISHLHRILSYFPSFLEKYQASFCKIVEDVSCPVKVDERLYIGIMAASQHKCQYLVSLFKHDFINQNGDARWLEGLQYASEKIKSLARLNSILAHKPWDLRPSHIDELIKCANNPNGYWKRSDVIHVILVLATFHSLSSFVMGCGIVPEYDTKGGNYMPSEFNPNLFGCDDSEFSSYGILDSTEKIRPDVAAGLGVVIPNSNAKTNSDLISNDNDEHSLPTQNNRSSITGDENTLDTSQLIERLKSKRESSASINEEESKDDENTEIEETPNVTTTSLSRDETETTTSFMKNNITIPPPGAHDTEDFSIFLDLTVETPYSDFPIENSLFKLQEYCWEDHGVEMVSNPLPGVGELLDQEFTEIRDLTDYRKLCCTPEDITIDDWSDMGFEFSSEDKCHVNLIAVEARKQAELIYGLWNVMKWRSREDTE</sequence>
<feature type="compositionally biased region" description="Acidic residues" evidence="4">
    <location>
        <begin position="564"/>
        <end position="578"/>
    </location>
</feature>
<evidence type="ECO:0000313" key="6">
    <source>
        <dbReference type="Proteomes" id="UP000789405"/>
    </source>
</evidence>
<name>A0A9N8W3U1_9GLOM</name>
<dbReference type="Proteomes" id="UP000789405">
    <property type="component" value="Unassembled WGS sequence"/>
</dbReference>
<dbReference type="AlphaFoldDB" id="A0A9N8W3U1"/>
<feature type="compositionally biased region" description="Low complexity" evidence="4">
    <location>
        <begin position="275"/>
        <end position="287"/>
    </location>
</feature>
<dbReference type="InterPro" id="IPR006730">
    <property type="entry name" value="Sestrin"/>
</dbReference>
<feature type="region of interest" description="Disordered" evidence="4">
    <location>
        <begin position="259"/>
        <end position="292"/>
    </location>
</feature>
<evidence type="ECO:0000256" key="4">
    <source>
        <dbReference type="SAM" id="MobiDB-lite"/>
    </source>
</evidence>
<feature type="compositionally biased region" description="Polar residues" evidence="4">
    <location>
        <begin position="83"/>
        <end position="106"/>
    </location>
</feature>
<feature type="compositionally biased region" description="Polar residues" evidence="4">
    <location>
        <begin position="511"/>
        <end position="521"/>
    </location>
</feature>
<reference evidence="5" key="1">
    <citation type="submission" date="2021-06" db="EMBL/GenBank/DDBJ databases">
        <authorList>
            <person name="Kallberg Y."/>
            <person name="Tangrot J."/>
            <person name="Rosling A."/>
        </authorList>
    </citation>
    <scope>NUCLEOTIDE SEQUENCE</scope>
    <source>
        <strain evidence="5">MA453B</strain>
    </source>
</reference>
<evidence type="ECO:0000256" key="2">
    <source>
        <dbReference type="ARBA" id="ARBA00008350"/>
    </source>
</evidence>
<comment type="subcellular location">
    <subcellularLocation>
        <location evidence="1">Cytoplasm</location>
    </subcellularLocation>
</comment>
<dbReference type="EMBL" id="CAJVPY010000409">
    <property type="protein sequence ID" value="CAG8471112.1"/>
    <property type="molecule type" value="Genomic_DNA"/>
</dbReference>